<reference evidence="7" key="1">
    <citation type="submission" date="2023-03" db="EMBL/GenBank/DDBJ databases">
        <title>Mesosutterella sp. nov. isolated from porcine feces.</title>
        <authorList>
            <person name="Yu S."/>
        </authorList>
    </citation>
    <scope>NUCLEOTIDE SEQUENCE</scope>
    <source>
        <strain evidence="7">AGMB02718</strain>
    </source>
</reference>
<evidence type="ECO:0000256" key="4">
    <source>
        <dbReference type="ARBA" id="ARBA00023002"/>
    </source>
</evidence>
<comment type="cofactor">
    <cofactor evidence="1">
        <name>FAD</name>
        <dbReference type="ChEBI" id="CHEBI:57692"/>
    </cofactor>
</comment>
<dbReference type="InterPro" id="IPR019546">
    <property type="entry name" value="TAT_signal_bac_arc"/>
</dbReference>
<dbReference type="SUPFAM" id="SSF51905">
    <property type="entry name" value="FAD/NAD(P)-binding domain"/>
    <property type="match status" value="1"/>
</dbReference>
<keyword evidence="5" id="KW-0732">Signal</keyword>
<proteinExistence type="predicted"/>
<dbReference type="InterPro" id="IPR006311">
    <property type="entry name" value="TAT_signal"/>
</dbReference>
<dbReference type="InterPro" id="IPR027477">
    <property type="entry name" value="Succ_DH/fumarate_Rdtase_cat_sf"/>
</dbReference>
<dbReference type="Gene3D" id="3.90.700.10">
    <property type="entry name" value="Succinate dehydrogenase/fumarate reductase flavoprotein, catalytic domain"/>
    <property type="match status" value="1"/>
</dbReference>
<dbReference type="Proteomes" id="UP001165481">
    <property type="component" value="Unassembled WGS sequence"/>
</dbReference>
<organism evidence="7 8">
    <name type="scientific">Mesosutterella faecium</name>
    <dbReference type="NCBI Taxonomy" id="2925194"/>
    <lineage>
        <taxon>Bacteria</taxon>
        <taxon>Pseudomonadati</taxon>
        <taxon>Pseudomonadota</taxon>
        <taxon>Betaproteobacteria</taxon>
        <taxon>Burkholderiales</taxon>
        <taxon>Sutterellaceae</taxon>
        <taxon>Mesosutterella</taxon>
    </lineage>
</organism>
<dbReference type="RefSeq" id="WP_243377322.1">
    <property type="nucleotide sequence ID" value="NZ_JAKZJU020000002.1"/>
</dbReference>
<evidence type="ECO:0000256" key="1">
    <source>
        <dbReference type="ARBA" id="ARBA00001974"/>
    </source>
</evidence>
<feature type="chain" id="PRO_5045607070" evidence="5">
    <location>
        <begin position="30"/>
        <end position="533"/>
    </location>
</feature>
<dbReference type="SUPFAM" id="SSF56425">
    <property type="entry name" value="Succinate dehydrogenase/fumarate reductase flavoprotein, catalytic domain"/>
    <property type="match status" value="1"/>
</dbReference>
<dbReference type="PANTHER" id="PTHR43400">
    <property type="entry name" value="FUMARATE REDUCTASE"/>
    <property type="match status" value="1"/>
</dbReference>
<dbReference type="PANTHER" id="PTHR43400:SF10">
    <property type="entry name" value="3-OXOSTEROID 1-DEHYDROGENASE"/>
    <property type="match status" value="1"/>
</dbReference>
<dbReference type="InterPro" id="IPR050315">
    <property type="entry name" value="FAD-oxidoreductase_2"/>
</dbReference>
<dbReference type="Pfam" id="PF00890">
    <property type="entry name" value="FAD_binding_2"/>
    <property type="match status" value="1"/>
</dbReference>
<gene>
    <name evidence="7" type="ORF">MUN46_011320</name>
</gene>
<feature type="signal peptide" evidence="5">
    <location>
        <begin position="1"/>
        <end position="29"/>
    </location>
</feature>
<name>A0ABT7IRJ1_9BURK</name>
<sequence>MAVQISRRGFLKGAAAGAAAAAAAAPALAIESEADLRWDRSADLVVIGYGNAGCNAAIESADAGASVLILEKMGQGGGNVSVSAGGFVVPTDKQAYFTYLKTLYELSRSEWDEEILRVFCEESAELPAYFARLAPKAKIAVYGHAGYQQLPGAGSVNKMSLRNVPGKKGGDRLFGVLARAVEKRGVPVLLNTPARRLIVRKGEVAGVEAQEKGKTIRIRANKAVLIASGGFQCNPELMKKYIYGNPMSFLGSPGHTGDGLLMAQSVGAGLWHMNAVSAPLGVNVPGVKAGIALVTRQPAFIWVDQDGRRFVNEKKLDYHCSWMAVNGFDAIHHRYPRIPCFMVMDESYIKAGPIATAGASGYAINREGYVWSRDNSREIASGVIVKADTLEELAKKLGMKDPKVLVDQVERWNRDLKEKGVDTEFGRTLTADPKMKTIFAGRDVRAWSAPLSEKGPYYAMKLVPVLYHTMGGPRHSIRSECLDPYGKPIPRLFVAGEASSIWGLTYQGACANADAIIFGRIAGREAAKLKSWV</sequence>
<evidence type="ECO:0000256" key="2">
    <source>
        <dbReference type="ARBA" id="ARBA00022630"/>
    </source>
</evidence>
<feature type="domain" description="FAD-dependent oxidoreductase 2 FAD-binding" evidence="6">
    <location>
        <begin position="43"/>
        <end position="509"/>
    </location>
</feature>
<dbReference type="EMBL" id="JAKZJU020000002">
    <property type="protein sequence ID" value="MDL2060526.1"/>
    <property type="molecule type" value="Genomic_DNA"/>
</dbReference>
<keyword evidence="2" id="KW-0285">Flavoprotein</keyword>
<dbReference type="NCBIfam" id="TIGR01409">
    <property type="entry name" value="TAT_signal_seq"/>
    <property type="match status" value="1"/>
</dbReference>
<keyword evidence="8" id="KW-1185">Reference proteome</keyword>
<accession>A0ABT7IRJ1</accession>
<protein>
    <submittedName>
        <fullName evidence="7">FAD-binding protein</fullName>
    </submittedName>
</protein>
<evidence type="ECO:0000256" key="3">
    <source>
        <dbReference type="ARBA" id="ARBA00022827"/>
    </source>
</evidence>
<evidence type="ECO:0000313" key="7">
    <source>
        <dbReference type="EMBL" id="MDL2060526.1"/>
    </source>
</evidence>
<evidence type="ECO:0000259" key="6">
    <source>
        <dbReference type="Pfam" id="PF00890"/>
    </source>
</evidence>
<dbReference type="InterPro" id="IPR003953">
    <property type="entry name" value="FAD-dep_OxRdtase_2_FAD-bd"/>
</dbReference>
<dbReference type="PROSITE" id="PS51318">
    <property type="entry name" value="TAT"/>
    <property type="match status" value="1"/>
</dbReference>
<dbReference type="InterPro" id="IPR036188">
    <property type="entry name" value="FAD/NAD-bd_sf"/>
</dbReference>
<dbReference type="Gene3D" id="3.50.50.60">
    <property type="entry name" value="FAD/NAD(P)-binding domain"/>
    <property type="match status" value="2"/>
</dbReference>
<keyword evidence="4" id="KW-0560">Oxidoreductase</keyword>
<keyword evidence="3" id="KW-0274">FAD</keyword>
<evidence type="ECO:0000313" key="8">
    <source>
        <dbReference type="Proteomes" id="UP001165481"/>
    </source>
</evidence>
<comment type="caution">
    <text evidence="7">The sequence shown here is derived from an EMBL/GenBank/DDBJ whole genome shotgun (WGS) entry which is preliminary data.</text>
</comment>
<evidence type="ECO:0000256" key="5">
    <source>
        <dbReference type="SAM" id="SignalP"/>
    </source>
</evidence>